<sequence>MTRPEHPLSRAERRVREGEERVARQAATAEKLGETGHEWAAEAARVVLATSEQDLELARDRLRAVRARASGGLPPISD</sequence>
<feature type="region of interest" description="Disordered" evidence="1">
    <location>
        <begin position="1"/>
        <end position="36"/>
    </location>
</feature>
<dbReference type="EMBL" id="CADCTL010000107">
    <property type="protein sequence ID" value="CAA9239459.1"/>
    <property type="molecule type" value="Genomic_DNA"/>
</dbReference>
<evidence type="ECO:0000256" key="1">
    <source>
        <dbReference type="SAM" id="MobiDB-lite"/>
    </source>
</evidence>
<gene>
    <name evidence="2" type="ORF">AVDCRST_MAG04-1528</name>
</gene>
<name>A0A6J4I2B2_9PROT</name>
<feature type="compositionally biased region" description="Basic and acidic residues" evidence="1">
    <location>
        <begin position="1"/>
        <end position="23"/>
    </location>
</feature>
<proteinExistence type="predicted"/>
<protein>
    <submittedName>
        <fullName evidence="2">Uncharacterized protein</fullName>
    </submittedName>
</protein>
<accession>A0A6J4I2B2</accession>
<organism evidence="2">
    <name type="scientific">uncultured Acetobacteraceae bacterium</name>
    <dbReference type="NCBI Taxonomy" id="169975"/>
    <lineage>
        <taxon>Bacteria</taxon>
        <taxon>Pseudomonadati</taxon>
        <taxon>Pseudomonadota</taxon>
        <taxon>Alphaproteobacteria</taxon>
        <taxon>Acetobacterales</taxon>
        <taxon>Acetobacteraceae</taxon>
        <taxon>environmental samples</taxon>
    </lineage>
</organism>
<evidence type="ECO:0000313" key="2">
    <source>
        <dbReference type="EMBL" id="CAA9239459.1"/>
    </source>
</evidence>
<reference evidence="2" key="1">
    <citation type="submission" date="2020-02" db="EMBL/GenBank/DDBJ databases">
        <authorList>
            <person name="Meier V. D."/>
        </authorList>
    </citation>
    <scope>NUCLEOTIDE SEQUENCE</scope>
    <source>
        <strain evidence="2">AVDCRST_MAG04</strain>
    </source>
</reference>
<dbReference type="AlphaFoldDB" id="A0A6J4I2B2"/>